<gene>
    <name evidence="6" type="ORF">M5X16_09260</name>
    <name evidence="7" type="ORF">PC41400_20845</name>
</gene>
<feature type="transmembrane region" description="Helical" evidence="4">
    <location>
        <begin position="156"/>
        <end position="173"/>
    </location>
</feature>
<evidence type="ECO:0000313" key="6">
    <source>
        <dbReference type="EMBL" id="MCY9595962.1"/>
    </source>
</evidence>
<feature type="transmembrane region" description="Helical" evidence="4">
    <location>
        <begin position="98"/>
        <end position="119"/>
    </location>
</feature>
<dbReference type="Pfam" id="PF00892">
    <property type="entry name" value="EamA"/>
    <property type="match status" value="2"/>
</dbReference>
<keyword evidence="4" id="KW-0472">Membrane</keyword>
<comment type="subcellular location">
    <subcellularLocation>
        <location evidence="1">Endomembrane system</location>
        <topology evidence="1">Multi-pass membrane protein</topology>
    </subcellularLocation>
</comment>
<dbReference type="GO" id="GO:0016020">
    <property type="term" value="C:membrane"/>
    <property type="evidence" value="ECO:0007669"/>
    <property type="project" value="InterPro"/>
</dbReference>
<evidence type="ECO:0000256" key="1">
    <source>
        <dbReference type="ARBA" id="ARBA00004127"/>
    </source>
</evidence>
<dbReference type="Proteomes" id="UP000288943">
    <property type="component" value="Chromosome"/>
</dbReference>
<dbReference type="GeneID" id="95377243"/>
<feature type="region of interest" description="Disordered" evidence="3">
    <location>
        <begin position="305"/>
        <end position="328"/>
    </location>
</feature>
<dbReference type="EMBL" id="JAMDMJ010000009">
    <property type="protein sequence ID" value="MCY9595962.1"/>
    <property type="molecule type" value="Genomic_DNA"/>
</dbReference>
<feature type="transmembrane region" description="Helical" evidence="4">
    <location>
        <begin position="42"/>
        <end position="60"/>
    </location>
</feature>
<dbReference type="EMBL" id="CP026520">
    <property type="protein sequence ID" value="QAV19973.1"/>
    <property type="molecule type" value="Genomic_DNA"/>
</dbReference>
<reference evidence="6 9" key="2">
    <citation type="submission" date="2022-05" db="EMBL/GenBank/DDBJ databases">
        <title>Genome Sequencing of Bee-Associated Microbes.</title>
        <authorList>
            <person name="Dunlap C."/>
        </authorList>
    </citation>
    <scope>NUCLEOTIDE SEQUENCE [LARGE SCALE GENOMIC DNA]</scope>
    <source>
        <strain evidence="6 9">NRRL B-23120</strain>
    </source>
</reference>
<comment type="similarity">
    <text evidence="2">Belongs to the EamA transporter family.</text>
</comment>
<evidence type="ECO:0000313" key="9">
    <source>
        <dbReference type="Proteomes" id="UP001527202"/>
    </source>
</evidence>
<feature type="transmembrane region" description="Helical" evidence="4">
    <location>
        <begin position="72"/>
        <end position="92"/>
    </location>
</feature>
<feature type="domain" description="EamA" evidence="5">
    <location>
        <begin position="16"/>
        <end position="143"/>
    </location>
</feature>
<dbReference type="OrthoDB" id="9790852at2"/>
<proteinExistence type="inferred from homology"/>
<dbReference type="AlphaFoldDB" id="A0A410X070"/>
<evidence type="ECO:0000259" key="5">
    <source>
        <dbReference type="Pfam" id="PF00892"/>
    </source>
</evidence>
<keyword evidence="9" id="KW-1185">Reference proteome</keyword>
<dbReference type="Gene3D" id="1.10.3730.20">
    <property type="match status" value="1"/>
</dbReference>
<dbReference type="KEGG" id="pchi:PC41400_20845"/>
<sequence length="328" mass="35765">MTTHSNDKPLFPVPLAFIVGIIGISFSAIFVRWSEAPVAVTAMYRLLLTNLIMLPFLFKYTAEIKAIRWKSVFGLIGSGLFLALHFLLWMASLSYTTVASSTALLTLEPIFVMIGAYWLFRQKNSWGTVIGMLIAMIGAAMIGWGDFRFSGEALKGDLLSIVSAAAVAVHMLLGKTMRQSMSAFVYSFFVFLAAAAALGVYNLAQGTPLTGYSQKDWLMFLLLAIVPTMFGHYLFNWLLKYVKAATVSMSVLGEPLGSTVLAFFLLGEAITGIQIGAGFLLLFGIWLFIRSQGRKGKDEMVATPAVPAPLPEIPEERTGASRPSLTDS</sequence>
<evidence type="ECO:0000256" key="3">
    <source>
        <dbReference type="SAM" id="MobiDB-lite"/>
    </source>
</evidence>
<feature type="transmembrane region" description="Helical" evidence="4">
    <location>
        <begin position="12"/>
        <end position="30"/>
    </location>
</feature>
<feature type="transmembrane region" description="Helical" evidence="4">
    <location>
        <begin position="247"/>
        <end position="266"/>
    </location>
</feature>
<keyword evidence="4" id="KW-1133">Transmembrane helix</keyword>
<name>A0A410X070_9BACL</name>
<evidence type="ECO:0000256" key="4">
    <source>
        <dbReference type="SAM" id="Phobius"/>
    </source>
</evidence>
<dbReference type="SUPFAM" id="SSF103481">
    <property type="entry name" value="Multidrug resistance efflux transporter EmrE"/>
    <property type="match status" value="2"/>
</dbReference>
<dbReference type="PANTHER" id="PTHR22911:SF76">
    <property type="entry name" value="EAMA DOMAIN-CONTAINING PROTEIN"/>
    <property type="match status" value="1"/>
</dbReference>
<dbReference type="InterPro" id="IPR000620">
    <property type="entry name" value="EamA_dom"/>
</dbReference>
<dbReference type="RefSeq" id="WP_042233200.1">
    <property type="nucleotide sequence ID" value="NZ_CP026520.1"/>
</dbReference>
<protein>
    <submittedName>
        <fullName evidence="6">DMT family transporter</fullName>
    </submittedName>
    <submittedName>
        <fullName evidence="7">EamA/RhaT family transporter</fullName>
    </submittedName>
</protein>
<reference evidence="7 8" key="1">
    <citation type="submission" date="2018-01" db="EMBL/GenBank/DDBJ databases">
        <title>The whole genome sequencing and assembly of Paenibacillus chitinolyticus KCCM 41400 strain.</title>
        <authorList>
            <person name="Kim J.-Y."/>
            <person name="Park M.-K."/>
            <person name="Lee Y.-J."/>
            <person name="Yi H."/>
            <person name="Bahn Y.-S."/>
            <person name="Kim J.F."/>
            <person name="Lee D.-W."/>
        </authorList>
    </citation>
    <scope>NUCLEOTIDE SEQUENCE [LARGE SCALE GENOMIC DNA]</scope>
    <source>
        <strain evidence="7 8">KCCM 41400</strain>
    </source>
</reference>
<dbReference type="PANTHER" id="PTHR22911">
    <property type="entry name" value="ACYL-MALONYL CONDENSING ENZYME-RELATED"/>
    <property type="match status" value="1"/>
</dbReference>
<evidence type="ECO:0000313" key="7">
    <source>
        <dbReference type="EMBL" id="QAV19973.1"/>
    </source>
</evidence>
<organism evidence="7 8">
    <name type="scientific">Paenibacillus chitinolyticus</name>
    <dbReference type="NCBI Taxonomy" id="79263"/>
    <lineage>
        <taxon>Bacteria</taxon>
        <taxon>Bacillati</taxon>
        <taxon>Bacillota</taxon>
        <taxon>Bacilli</taxon>
        <taxon>Bacillales</taxon>
        <taxon>Paenibacillaceae</taxon>
        <taxon>Paenibacillus</taxon>
    </lineage>
</organism>
<feature type="transmembrane region" description="Helical" evidence="4">
    <location>
        <begin position="272"/>
        <end position="289"/>
    </location>
</feature>
<feature type="transmembrane region" description="Helical" evidence="4">
    <location>
        <begin position="126"/>
        <end position="144"/>
    </location>
</feature>
<evidence type="ECO:0000313" key="8">
    <source>
        <dbReference type="Proteomes" id="UP000288943"/>
    </source>
</evidence>
<dbReference type="InterPro" id="IPR037185">
    <property type="entry name" value="EmrE-like"/>
</dbReference>
<keyword evidence="4" id="KW-0812">Transmembrane</keyword>
<feature type="transmembrane region" description="Helical" evidence="4">
    <location>
        <begin position="217"/>
        <end position="235"/>
    </location>
</feature>
<dbReference type="Proteomes" id="UP001527202">
    <property type="component" value="Unassembled WGS sequence"/>
</dbReference>
<evidence type="ECO:0000256" key="2">
    <source>
        <dbReference type="ARBA" id="ARBA00007362"/>
    </source>
</evidence>
<feature type="domain" description="EamA" evidence="5">
    <location>
        <begin position="155"/>
        <end position="289"/>
    </location>
</feature>
<feature type="transmembrane region" description="Helical" evidence="4">
    <location>
        <begin position="185"/>
        <end position="205"/>
    </location>
</feature>
<accession>A0A410X070</accession>